<name>T0ZUJ0_9ZZZZ</name>
<feature type="non-terminal residue" evidence="1">
    <location>
        <position position="226"/>
    </location>
</feature>
<gene>
    <name evidence="1" type="ORF">B2A_06751</name>
</gene>
<feature type="non-terminal residue" evidence="1">
    <location>
        <position position="1"/>
    </location>
</feature>
<reference evidence="1" key="2">
    <citation type="journal article" date="2014" name="ISME J.">
        <title>Microbial stratification in low pH oxic and suboxic macroscopic growths along an acid mine drainage.</title>
        <authorList>
            <person name="Mendez-Garcia C."/>
            <person name="Mesa V."/>
            <person name="Sprenger R.R."/>
            <person name="Richter M."/>
            <person name="Diez M.S."/>
            <person name="Solano J."/>
            <person name="Bargiela R."/>
            <person name="Golyshina O.V."/>
            <person name="Manteca A."/>
            <person name="Ramos J.L."/>
            <person name="Gallego J.R."/>
            <person name="Llorente I."/>
            <person name="Martins Dos Santos V.A."/>
            <person name="Jensen O.N."/>
            <person name="Pelaez A.I."/>
            <person name="Sanchez J."/>
            <person name="Ferrer M."/>
        </authorList>
    </citation>
    <scope>NUCLEOTIDE SEQUENCE</scope>
</reference>
<dbReference type="EMBL" id="AUZZ01004802">
    <property type="protein sequence ID" value="EQD51936.1"/>
    <property type="molecule type" value="Genomic_DNA"/>
</dbReference>
<organism evidence="1">
    <name type="scientific">mine drainage metagenome</name>
    <dbReference type="NCBI Taxonomy" id="410659"/>
    <lineage>
        <taxon>unclassified sequences</taxon>
        <taxon>metagenomes</taxon>
        <taxon>ecological metagenomes</taxon>
    </lineage>
</organism>
<accession>T0ZUJ0</accession>
<protein>
    <submittedName>
        <fullName evidence="1">Integrase/recombinase</fullName>
    </submittedName>
</protein>
<evidence type="ECO:0000313" key="1">
    <source>
        <dbReference type="EMBL" id="EQD51936.1"/>
    </source>
</evidence>
<sequence length="226" mass="24903">WHALLPKDPDLHAWYRNVANGSRTTADNYLRLLAAFCRRMGVERASLPKLKETALRDLLVTFVDQEVQRGLARSTIETSVKSVKSWLLHHDRKLSLPVKVPLTGAPSRLDSEELPTPAQLRGVLLGATSNERLCCAFMAFSGLRPQALGNYLGTDGLRIGDLVGAKVDGGKVEIPDPPLRVRVRAMNSKAGHAYYTFLGEEGVEYLRTVLDERARGGEVLEADSDV</sequence>
<reference evidence="1" key="1">
    <citation type="submission" date="2013-08" db="EMBL/GenBank/DDBJ databases">
        <authorList>
            <person name="Mendez C."/>
            <person name="Richter M."/>
            <person name="Ferrer M."/>
            <person name="Sanchez J."/>
        </authorList>
    </citation>
    <scope>NUCLEOTIDE SEQUENCE</scope>
</reference>
<dbReference type="AlphaFoldDB" id="T0ZUJ0"/>
<comment type="caution">
    <text evidence="1">The sequence shown here is derived from an EMBL/GenBank/DDBJ whole genome shotgun (WGS) entry which is preliminary data.</text>
</comment>
<proteinExistence type="predicted"/>